<dbReference type="InterPro" id="IPR031811">
    <property type="entry name" value="ALGX/ALGJ_SGNH-like"/>
</dbReference>
<dbReference type="Proteomes" id="UP000681720">
    <property type="component" value="Unassembled WGS sequence"/>
</dbReference>
<reference evidence="6" key="1">
    <citation type="submission" date="2021-02" db="EMBL/GenBank/DDBJ databases">
        <authorList>
            <person name="Nowell W R."/>
        </authorList>
    </citation>
    <scope>NUCLEOTIDE SEQUENCE</scope>
</reference>
<dbReference type="Proteomes" id="UP000663855">
    <property type="component" value="Unassembled WGS sequence"/>
</dbReference>
<dbReference type="AlphaFoldDB" id="A0A816CPL7"/>
<evidence type="ECO:0000313" key="9">
    <source>
        <dbReference type="EMBL" id="CAF5012997.1"/>
    </source>
</evidence>
<dbReference type="EMBL" id="CAJNOW010018211">
    <property type="protein sequence ID" value="CAF1663545.1"/>
    <property type="molecule type" value="Genomic_DNA"/>
</dbReference>
<protein>
    <recommendedName>
        <fullName evidence="5">AlgX/AlgJ SGNH hydrolase-like domain-containing protein</fullName>
    </recommendedName>
</protein>
<organism evidence="6 10">
    <name type="scientific">Rotaria magnacalcarata</name>
    <dbReference type="NCBI Taxonomy" id="392030"/>
    <lineage>
        <taxon>Eukaryota</taxon>
        <taxon>Metazoa</taxon>
        <taxon>Spiralia</taxon>
        <taxon>Gnathifera</taxon>
        <taxon>Rotifera</taxon>
        <taxon>Eurotatoria</taxon>
        <taxon>Bdelloidea</taxon>
        <taxon>Philodinida</taxon>
        <taxon>Philodinidae</taxon>
        <taxon>Rotaria</taxon>
    </lineage>
</organism>
<evidence type="ECO:0000313" key="10">
    <source>
        <dbReference type="Proteomes" id="UP000663855"/>
    </source>
</evidence>
<dbReference type="EMBL" id="CAJOBH010211817">
    <property type="protein sequence ID" value="CAF5012997.1"/>
    <property type="molecule type" value="Genomic_DNA"/>
</dbReference>
<keyword evidence="4" id="KW-0574">Periplasm</keyword>
<keyword evidence="3" id="KW-0732">Signal</keyword>
<evidence type="ECO:0000313" key="8">
    <source>
        <dbReference type="EMBL" id="CAF4027542.1"/>
    </source>
</evidence>
<comment type="subcellular location">
    <subcellularLocation>
        <location evidence="1">Periplasm</location>
    </subcellularLocation>
</comment>
<proteinExistence type="predicted"/>
<comment type="caution">
    <text evidence="6">The sequence shown here is derived from an EMBL/GenBank/DDBJ whole genome shotgun (WGS) entry which is preliminary data.</text>
</comment>
<dbReference type="Proteomes" id="UP000663834">
    <property type="component" value="Unassembled WGS sequence"/>
</dbReference>
<feature type="domain" description="AlgX/AlgJ SGNH hydrolase-like" evidence="5">
    <location>
        <begin position="34"/>
        <end position="196"/>
    </location>
</feature>
<dbReference type="EMBL" id="CAJNOV010019123">
    <property type="protein sequence ID" value="CAF1627889.1"/>
    <property type="molecule type" value="Genomic_DNA"/>
</dbReference>
<gene>
    <name evidence="9" type="ORF">BYL167_LOCUS55752</name>
    <name evidence="6" type="ORF">CJN711_LOCUS38960</name>
    <name evidence="8" type="ORF">GIL414_LOCUS13226</name>
    <name evidence="7" type="ORF">KQP761_LOCUS32598</name>
</gene>
<dbReference type="Proteomes" id="UP000681967">
    <property type="component" value="Unassembled WGS sequence"/>
</dbReference>
<dbReference type="GO" id="GO:0016740">
    <property type="term" value="F:transferase activity"/>
    <property type="evidence" value="ECO:0007669"/>
    <property type="project" value="UniProtKB-KW"/>
</dbReference>
<dbReference type="EMBL" id="CAJOBJ010005312">
    <property type="protein sequence ID" value="CAF4027542.1"/>
    <property type="molecule type" value="Genomic_DNA"/>
</dbReference>
<evidence type="ECO:0000256" key="3">
    <source>
        <dbReference type="ARBA" id="ARBA00022729"/>
    </source>
</evidence>
<evidence type="ECO:0000259" key="5">
    <source>
        <dbReference type="Pfam" id="PF16822"/>
    </source>
</evidence>
<evidence type="ECO:0000256" key="2">
    <source>
        <dbReference type="ARBA" id="ARBA00022679"/>
    </source>
</evidence>
<keyword evidence="2" id="KW-0808">Transferase</keyword>
<dbReference type="OrthoDB" id="10273268at2759"/>
<accession>A0A816CPL7</accession>
<evidence type="ECO:0000256" key="4">
    <source>
        <dbReference type="ARBA" id="ARBA00022764"/>
    </source>
</evidence>
<evidence type="ECO:0000313" key="6">
    <source>
        <dbReference type="EMBL" id="CAF1627889.1"/>
    </source>
</evidence>
<name>A0A816CPL7_9BILA</name>
<sequence length="249" mass="29394">MDPRTLSGWQGYNPYSSDELLAIQMNLEAESAWFTKQNMTFLILPCFDKNSIYPEYLPWPYADAIGPSRLAQIFEHMKLHSKVQLVDVRQPLLTAKKLNQFDTYFKTDSHWNNIGAFYAYKEIVKRLLIVYPQFVPHNLEDFVLDTNLKRAGDLAGMANLDVSHILEHQLVSKKNITANRMSPKKDKILIFGDSFSDFFFKDYFWRHFNEVKYVYGYSNARYKFDKSTILQYRPNVVIIESIERFWINP</sequence>
<evidence type="ECO:0000256" key="1">
    <source>
        <dbReference type="ARBA" id="ARBA00004418"/>
    </source>
</evidence>
<dbReference type="Pfam" id="PF16822">
    <property type="entry name" value="ALGX"/>
    <property type="match status" value="1"/>
</dbReference>
<evidence type="ECO:0000313" key="7">
    <source>
        <dbReference type="EMBL" id="CAF1663545.1"/>
    </source>
</evidence>